<dbReference type="EMBL" id="CP072801">
    <property type="protein sequence ID" value="QTR47803.1"/>
    <property type="molecule type" value="Genomic_DNA"/>
</dbReference>
<dbReference type="Gene3D" id="3.10.110.10">
    <property type="entry name" value="Ubiquitin Conjugating Enzyme"/>
    <property type="match status" value="1"/>
</dbReference>
<reference evidence="2 3" key="1">
    <citation type="submission" date="2021-04" db="EMBL/GenBank/DDBJ databases">
        <title>Genomics, taxonomy and metabolism of representatives of sulfur bacteria of the genus Thiothrix: Thiothrix fructosivorans QT, Thiothrix unzii A1T and three new species, Thiothrix subterranea sp. nov., Thiothrix litoralis sp. nov. and 'Candidatus Thiothrix anitrata' sp. nov.</title>
        <authorList>
            <person name="Ravin N.V."/>
            <person name="Smolyakov D."/>
            <person name="Rudenko T.S."/>
            <person name="Mardanov A.V."/>
            <person name="Beletsky A.V."/>
            <person name="Markov N.D."/>
            <person name="Fomenkov A.I."/>
            <person name="Roberts R.J."/>
            <person name="Karnachuk O.V."/>
            <person name="Novikov A."/>
            <person name="Grabovich M.Y."/>
        </authorList>
    </citation>
    <scope>NUCLEOTIDE SEQUENCE [LARGE SCALE GENOMIC DNA]</scope>
    <source>
        <strain evidence="2 3">AS</strain>
    </source>
</reference>
<dbReference type="RefSeq" id="WP_028490246.1">
    <property type="nucleotide sequence ID" value="NZ_CP072801.1"/>
</dbReference>
<protein>
    <submittedName>
        <fullName evidence="2">Ubiquitin-conjugating enzyme</fullName>
    </submittedName>
</protein>
<dbReference type="SMART" id="SM00212">
    <property type="entry name" value="UBCc"/>
    <property type="match status" value="1"/>
</dbReference>
<organism evidence="2 3">
    <name type="scientific">Thiothrix litoralis</name>
    <dbReference type="NCBI Taxonomy" id="2891210"/>
    <lineage>
        <taxon>Bacteria</taxon>
        <taxon>Pseudomonadati</taxon>
        <taxon>Pseudomonadota</taxon>
        <taxon>Gammaproteobacteria</taxon>
        <taxon>Thiotrichales</taxon>
        <taxon>Thiotrichaceae</taxon>
        <taxon>Thiothrix</taxon>
    </lineage>
</organism>
<dbReference type="Proteomes" id="UP000672039">
    <property type="component" value="Chromosome"/>
</dbReference>
<dbReference type="InterPro" id="IPR000608">
    <property type="entry name" value="UBC"/>
</dbReference>
<evidence type="ECO:0000313" key="3">
    <source>
        <dbReference type="Proteomes" id="UP000672039"/>
    </source>
</evidence>
<evidence type="ECO:0000259" key="1">
    <source>
        <dbReference type="PROSITE" id="PS50127"/>
    </source>
</evidence>
<dbReference type="Pfam" id="PF00179">
    <property type="entry name" value="UQ_con"/>
    <property type="match status" value="1"/>
</dbReference>
<accession>A0ABX7WZ76</accession>
<proteinExistence type="predicted"/>
<dbReference type="PANTHER" id="PTHR24068">
    <property type="entry name" value="UBIQUITIN-CONJUGATING ENZYME E2"/>
    <property type="match status" value="1"/>
</dbReference>
<dbReference type="SUPFAM" id="SSF54495">
    <property type="entry name" value="UBC-like"/>
    <property type="match status" value="1"/>
</dbReference>
<dbReference type="InterPro" id="IPR016135">
    <property type="entry name" value="UBQ-conjugating_enzyme/RWD"/>
</dbReference>
<dbReference type="PROSITE" id="PS50127">
    <property type="entry name" value="UBC_2"/>
    <property type="match status" value="1"/>
</dbReference>
<keyword evidence="3" id="KW-1185">Reference proteome</keyword>
<sequence>MDSLQRIIKDGEDLQTSSGYNISAAPVDETKTMFLWGATMIGPDGSPYQGGVFFLKIQFPPNYPSAPPEVRFETKIYHPNIDSNGAISLDILRGNTPIYKSDGSIDRDAMRLQAQRPQWKPALKLHNVLNAIASLLKNPNPDDPLDSEIAQIYKTDRAEYNKLAQEWTKKYAK</sequence>
<feature type="domain" description="UBC core" evidence="1">
    <location>
        <begin position="2"/>
        <end position="173"/>
    </location>
</feature>
<gene>
    <name evidence="2" type="ORF">J9253_07765</name>
</gene>
<evidence type="ECO:0000313" key="2">
    <source>
        <dbReference type="EMBL" id="QTR47803.1"/>
    </source>
</evidence>
<name>A0ABX7WZ76_9GAMM</name>